<name>A0ACC1Q9W3_9APHY</name>
<dbReference type="Proteomes" id="UP001144978">
    <property type="component" value="Unassembled WGS sequence"/>
</dbReference>
<accession>A0ACC1Q9W3</accession>
<gene>
    <name evidence="1" type="ORF">NUW54_g1302</name>
</gene>
<keyword evidence="2" id="KW-1185">Reference proteome</keyword>
<evidence type="ECO:0000313" key="1">
    <source>
        <dbReference type="EMBL" id="KAJ3014458.1"/>
    </source>
</evidence>
<organism evidence="1 2">
    <name type="scientific">Trametes sanguinea</name>
    <dbReference type="NCBI Taxonomy" id="158606"/>
    <lineage>
        <taxon>Eukaryota</taxon>
        <taxon>Fungi</taxon>
        <taxon>Dikarya</taxon>
        <taxon>Basidiomycota</taxon>
        <taxon>Agaricomycotina</taxon>
        <taxon>Agaricomycetes</taxon>
        <taxon>Polyporales</taxon>
        <taxon>Polyporaceae</taxon>
        <taxon>Trametes</taxon>
    </lineage>
</organism>
<sequence>MARGARRKVAKPNDEHREEDLEDQHELAHPPVTEEEYPPAEDNTQAASASQGRGKSQLQYALIHGIRAEIAVITAARKSKTKALEKRVWQLNAPAKKPAKAPPPKPSQKASQAACPQVLAARKYRAPNNTSSEPESDDNGGRSVRESQKASTIKNQKPQQAGHVESDKQVVIQQRTRAASDGASAKKRKSSIPRGQHNENKDNAYNVDNDFESGAESPASEHSDSSYVEESEDGENTELDDDLSDKDSQRSQPNEPPISPSPSPSPHEDLLATFPPPSKCKKRATSHRSDDEVSGGNPVEDERGERSPDKTTHPKKKRREYRMDGDATGQERSSCKSGPAPSEPHAPEASLSRASNSPVAVSPEQPNKPHPASGKCPPGGVGKRQRKYDEEVPQWSEEQPASKRAHEITEDEVISASARKKRKHQKSIERSDARKASESEGNQADDPSNDERIDLVYKKGSRLGMLEQRLRVRKTLNAAIFMCQADILIRNAFPDSAEKYNTVACTALVRSADDLGFKNLVKRLKVDDDYAFALAAIPVDRIPLFCSRACDAINGALRTTYNLDAGDVTHVNWLLKGCHYIYPHDDAVFAAIDDNRTNPYEASEFTTNFFANAYFRNMRILSELKDRSPEGYHDLMHDLFETVWYATSYPCNPPSCPKADVISSGRGAIHTGARQTGSDDDLAFLDVRPKART</sequence>
<dbReference type="EMBL" id="JANSHE010000210">
    <property type="protein sequence ID" value="KAJ3014458.1"/>
    <property type="molecule type" value="Genomic_DNA"/>
</dbReference>
<evidence type="ECO:0000313" key="2">
    <source>
        <dbReference type="Proteomes" id="UP001144978"/>
    </source>
</evidence>
<reference evidence="1" key="1">
    <citation type="submission" date="2022-08" db="EMBL/GenBank/DDBJ databases">
        <title>Genome Sequence of Pycnoporus sanguineus.</title>
        <authorList>
            <person name="Buettner E."/>
        </authorList>
    </citation>
    <scope>NUCLEOTIDE SEQUENCE</scope>
    <source>
        <strain evidence="1">CG-C14</strain>
    </source>
</reference>
<protein>
    <submittedName>
        <fullName evidence="1">Uncharacterized protein</fullName>
    </submittedName>
</protein>
<comment type="caution">
    <text evidence="1">The sequence shown here is derived from an EMBL/GenBank/DDBJ whole genome shotgun (WGS) entry which is preliminary data.</text>
</comment>
<proteinExistence type="predicted"/>